<dbReference type="PANTHER" id="PTHR42899">
    <property type="entry name" value="SPERMATOGENESIS-ASSOCIATED PROTEIN 20"/>
    <property type="match status" value="1"/>
</dbReference>
<evidence type="ECO:0000259" key="1">
    <source>
        <dbReference type="Pfam" id="PF03190"/>
    </source>
</evidence>
<dbReference type="InterPro" id="IPR024705">
    <property type="entry name" value="Ssp411"/>
</dbReference>
<dbReference type="InterPro" id="IPR036249">
    <property type="entry name" value="Thioredoxin-like_sf"/>
</dbReference>
<dbReference type="Gene3D" id="1.50.10.20">
    <property type="match status" value="1"/>
</dbReference>
<dbReference type="PIRSF" id="PIRSF006402">
    <property type="entry name" value="UCP006402_thioredoxin"/>
    <property type="match status" value="1"/>
</dbReference>
<dbReference type="Pfam" id="PF03190">
    <property type="entry name" value="Thioredox_DsbH"/>
    <property type="match status" value="1"/>
</dbReference>
<dbReference type="CDD" id="cd02955">
    <property type="entry name" value="SSP411"/>
    <property type="match status" value="1"/>
</dbReference>
<proteinExistence type="predicted"/>
<accession>A0ABW9YXT0</accession>
<dbReference type="Proteomes" id="UP000818323">
    <property type="component" value="Unassembled WGS sequence"/>
</dbReference>
<dbReference type="RefSeq" id="WP_161725476.1">
    <property type="nucleotide sequence ID" value="NZ_JAAAXI010000020.1"/>
</dbReference>
<feature type="domain" description="Spermatogenesis-associated protein 20-like TRX" evidence="1">
    <location>
        <begin position="1"/>
        <end position="162"/>
    </location>
</feature>
<gene>
    <name evidence="2" type="ORF">GR303_06105</name>
</gene>
<keyword evidence="3" id="KW-1185">Reference proteome</keyword>
<organism evidence="2 3">
    <name type="scientific">Microvirga arsenatis</name>
    <dbReference type="NCBI Taxonomy" id="2692265"/>
    <lineage>
        <taxon>Bacteria</taxon>
        <taxon>Pseudomonadati</taxon>
        <taxon>Pseudomonadota</taxon>
        <taxon>Alphaproteobacteria</taxon>
        <taxon>Hyphomicrobiales</taxon>
        <taxon>Methylobacteriaceae</taxon>
        <taxon>Microvirga</taxon>
    </lineage>
</organism>
<evidence type="ECO:0000313" key="3">
    <source>
        <dbReference type="Proteomes" id="UP000818323"/>
    </source>
</evidence>
<dbReference type="SUPFAM" id="SSF52833">
    <property type="entry name" value="Thioredoxin-like"/>
    <property type="match status" value="1"/>
</dbReference>
<dbReference type="PANTHER" id="PTHR42899:SF1">
    <property type="entry name" value="SPERMATOGENESIS-ASSOCIATED PROTEIN 20"/>
    <property type="match status" value="1"/>
</dbReference>
<reference evidence="2 3" key="1">
    <citation type="submission" date="2020-01" db="EMBL/GenBank/DDBJ databases">
        <title>Microvirga sp. nov., an arsenate reduction bacterium isolated from Tibet hotspring sediments.</title>
        <authorList>
            <person name="Yuan C.-G."/>
        </authorList>
    </citation>
    <scope>NUCLEOTIDE SEQUENCE [LARGE SCALE GENOMIC DNA]</scope>
    <source>
        <strain evidence="2 3">SYSU G3D203</strain>
    </source>
</reference>
<dbReference type="InterPro" id="IPR008928">
    <property type="entry name" value="6-hairpin_glycosidase_sf"/>
</dbReference>
<evidence type="ECO:0000313" key="2">
    <source>
        <dbReference type="EMBL" id="NBJ23928.1"/>
    </source>
</evidence>
<dbReference type="Gene3D" id="3.40.30.10">
    <property type="entry name" value="Glutaredoxin"/>
    <property type="match status" value="1"/>
</dbReference>
<dbReference type="InterPro" id="IPR004879">
    <property type="entry name" value="Ssp411-like_TRX"/>
</dbReference>
<protein>
    <submittedName>
        <fullName evidence="2">DUF255 domain-containing protein</fullName>
    </submittedName>
</protein>
<name>A0ABW9YXT0_9HYPH</name>
<comment type="caution">
    <text evidence="2">The sequence shown here is derived from an EMBL/GenBank/DDBJ whole genome shotgun (WGS) entry which is preliminary data.</text>
</comment>
<dbReference type="EMBL" id="JAAAXJ010000002">
    <property type="protein sequence ID" value="NBJ23928.1"/>
    <property type="molecule type" value="Genomic_DNA"/>
</dbReference>
<dbReference type="SUPFAM" id="SSF48208">
    <property type="entry name" value="Six-hairpin glycosidases"/>
    <property type="match status" value="1"/>
</dbReference>
<sequence>MNRLKNASSPYLLQHKDNPVHWWEWGPAALAEAKRLNRPILLSVGYAACHWCHVMAHESFEDPGVAAVMNELYVNIKVDREERPDVDHVYMSALHLLGEPGGWPLTMFLTPEGEPFWGGTYFPKEPRFGRPGFVAVLREISRLYHAEPERVLKNRNALKEHLARVETGDGGVLGPSDLDRMGLRLTELVDPQHGGLQGAPKFPNPPKLEFLLRYARRSGDGGARQRFLLTLERMALGGIHDHLGGGFARYSVDERWLVPHFEKMLYDNAQLLELYALGFAETGRPLFRQAAQGIVAWLEREMVTQEGAFASSLDADSEGEEGRFYVWSLSEIREVLGGEDAAFFARVYDITAEGNFEGRNIPNRLISGEAPDHVEQRLSAMREKLLERRGSRVRPGLDDKVLADWNGLTIGALVRAAPLLGRPDWISLAQGAYRFVAGSMSRDGRLGHSWRGGALIFPGFALDHAAMMRAALALFEVTSEPSYLRDAQAWRDVLLSEFLVEETGCLAMTARGADPLVVRPQPTHDEAVPNANGVFAEALVRLAQITEAESDIRRAAETLSRLLGVARASPLGHTSILNALDLHLRGLSIVVTGNNAQPLYEAALQIPYPERSVRRLREDEALDDNHPARALAASSQEAQALVCAGQRCSLPVTDADGLRARVREMLAAEQGSGIAGGY</sequence>